<feature type="region of interest" description="Disordered" evidence="4">
    <location>
        <begin position="1"/>
        <end position="33"/>
    </location>
</feature>
<dbReference type="SUPFAM" id="SSF47336">
    <property type="entry name" value="ACP-like"/>
    <property type="match status" value="1"/>
</dbReference>
<dbReference type="InterPro" id="IPR045851">
    <property type="entry name" value="AMP-bd_C_sf"/>
</dbReference>
<dbReference type="InterPro" id="IPR009081">
    <property type="entry name" value="PP-bd_ACP"/>
</dbReference>
<dbReference type="Pfam" id="PF00501">
    <property type="entry name" value="AMP-binding"/>
    <property type="match status" value="1"/>
</dbReference>
<dbReference type="Gene3D" id="1.10.1200.10">
    <property type="entry name" value="ACP-like"/>
    <property type="match status" value="1"/>
</dbReference>
<protein>
    <recommendedName>
        <fullName evidence="5">Carrier domain-containing protein</fullName>
    </recommendedName>
</protein>
<keyword evidence="7" id="KW-1185">Reference proteome</keyword>
<evidence type="ECO:0000313" key="6">
    <source>
        <dbReference type="EMBL" id="KAK8068265.1"/>
    </source>
</evidence>
<dbReference type="SUPFAM" id="SSF51735">
    <property type="entry name" value="NAD(P)-binding Rossmann-fold domains"/>
    <property type="match status" value="1"/>
</dbReference>
<keyword evidence="3" id="KW-0436">Ligase</keyword>
<comment type="caution">
    <text evidence="6">The sequence shown here is derived from an EMBL/GenBank/DDBJ whole genome shotgun (WGS) entry which is preliminary data.</text>
</comment>
<dbReference type="PANTHER" id="PTHR45527">
    <property type="entry name" value="NONRIBOSOMAL PEPTIDE SYNTHETASE"/>
    <property type="match status" value="1"/>
</dbReference>
<dbReference type="Gene3D" id="3.40.50.720">
    <property type="entry name" value="NAD(P)-binding Rossmann-like Domain"/>
    <property type="match status" value="1"/>
</dbReference>
<evidence type="ECO:0000259" key="5">
    <source>
        <dbReference type="PROSITE" id="PS50075"/>
    </source>
</evidence>
<evidence type="ECO:0000256" key="2">
    <source>
        <dbReference type="ARBA" id="ARBA00022553"/>
    </source>
</evidence>
<dbReference type="Proteomes" id="UP001446871">
    <property type="component" value="Unassembled WGS sequence"/>
</dbReference>
<keyword evidence="2" id="KW-0597">Phosphoprotein</keyword>
<dbReference type="Gene3D" id="3.30.300.30">
    <property type="match status" value="1"/>
</dbReference>
<dbReference type="InterPro" id="IPR000873">
    <property type="entry name" value="AMP-dep_synth/lig_dom"/>
</dbReference>
<sequence>MASTRTQARRADPRQVNGRLRPPLAHVPRLRDPRDPAMVLTDKLFVDMDVASVDRHLQGPRSTSPSTCTSCWPTPRSTSSSWSPRSCEVGVGMEPLEEGRERAWFTDTVGFFLDLVPVRFRVPAGATFAEVAQNTLVIYHETTSEAAKILVGEGPESPATLALEDIDHARDPVLCAAKPDCPAFILYTSGTTGKPKGVVLAQRGVSSWLEHTIQEYALDAPPTTILQQSALSFDMSLIQIFCALCSGGTLLSAPQEARRDPVRLTQLIHEHGVNWTFAVPSEYMLWLQYGRDSPRQYRDYRQAMVGGEMFPDQPKREMRRLELSDLRVSNNYGPTEITFTATSQPWPLDAEDRTEPGAPIGKPHPNYSICVLGAKGRPLPVGFRGEICIGGPGVALGYWDMPVETEQKFIPDPTVSSSDKLGTVSRWYRTGDQGWLAPDGTVMFVGRLGGDMQVKLRGLRIELAEVEGALLKSGESLLSAAVVTVRGGDLIAHGILDPGKKGEDSIDQGTIKRKLLTGLTLPQYMHPSRVIIVEDLPRASTGKIDRQAVLKMPLSASGDGVGGEPNSELSLREVELKLLWSRVRPDPYQVLTADSDFFLEGGNSLRLTKLQNEIKETVGVSVSICQLYSAPTLRQMAARIGDEYVTNEDIDWDVETAIPDSLLAAAETIPRHPRTPSNNNLQVLLTGAAMVLGNAVLHALIQSPAVAKIHCIASSPTPAASPPPALGLSPSECAALQSRVDIVIHAGAAGHCLNSYSSVRRANVESTHFLAETLCLPRAVPLLYVLSQRVPAMAGLKVLPPVPVLAEPAKTGDTGYMASRWVGERFLHKLTEKLSEAENGGGFAVEVHRPWIARAREHRIHPLIATYLEGVVEKEELGLFPYLGEEAS</sequence>
<feature type="compositionally biased region" description="Low complexity" evidence="4">
    <location>
        <begin position="60"/>
        <end position="85"/>
    </location>
</feature>
<dbReference type="PROSITE" id="PS00455">
    <property type="entry name" value="AMP_BINDING"/>
    <property type="match status" value="1"/>
</dbReference>
<evidence type="ECO:0000256" key="1">
    <source>
        <dbReference type="ARBA" id="ARBA00022450"/>
    </source>
</evidence>
<dbReference type="SUPFAM" id="SSF56801">
    <property type="entry name" value="Acetyl-CoA synthetase-like"/>
    <property type="match status" value="1"/>
</dbReference>
<evidence type="ECO:0000256" key="4">
    <source>
        <dbReference type="SAM" id="MobiDB-lite"/>
    </source>
</evidence>
<evidence type="ECO:0000313" key="7">
    <source>
        <dbReference type="Proteomes" id="UP001446871"/>
    </source>
</evidence>
<name>A0ABR1VAN1_9PEZI</name>
<dbReference type="PANTHER" id="PTHR45527:SF1">
    <property type="entry name" value="FATTY ACID SYNTHASE"/>
    <property type="match status" value="1"/>
</dbReference>
<dbReference type="InterPro" id="IPR013120">
    <property type="entry name" value="FAR_NAD-bd"/>
</dbReference>
<keyword evidence="1" id="KW-0596">Phosphopantetheine</keyword>
<feature type="domain" description="Carrier" evidence="5">
    <location>
        <begin position="567"/>
        <end position="644"/>
    </location>
</feature>
<dbReference type="InterPro" id="IPR036736">
    <property type="entry name" value="ACP-like_sf"/>
</dbReference>
<dbReference type="Pfam" id="PF07993">
    <property type="entry name" value="NAD_binding_4"/>
    <property type="match status" value="1"/>
</dbReference>
<dbReference type="Gene3D" id="3.40.50.12780">
    <property type="entry name" value="N-terminal domain of ligase-like"/>
    <property type="match status" value="1"/>
</dbReference>
<dbReference type="InterPro" id="IPR036291">
    <property type="entry name" value="NAD(P)-bd_dom_sf"/>
</dbReference>
<organism evidence="6 7">
    <name type="scientific">Apiospora saccharicola</name>
    <dbReference type="NCBI Taxonomy" id="335842"/>
    <lineage>
        <taxon>Eukaryota</taxon>
        <taxon>Fungi</taxon>
        <taxon>Dikarya</taxon>
        <taxon>Ascomycota</taxon>
        <taxon>Pezizomycotina</taxon>
        <taxon>Sordariomycetes</taxon>
        <taxon>Xylariomycetidae</taxon>
        <taxon>Amphisphaeriales</taxon>
        <taxon>Apiosporaceae</taxon>
        <taxon>Apiospora</taxon>
    </lineage>
</organism>
<dbReference type="InterPro" id="IPR042099">
    <property type="entry name" value="ANL_N_sf"/>
</dbReference>
<accession>A0ABR1VAN1</accession>
<dbReference type="Pfam" id="PF00550">
    <property type="entry name" value="PP-binding"/>
    <property type="match status" value="1"/>
</dbReference>
<feature type="region of interest" description="Disordered" evidence="4">
    <location>
        <begin position="56"/>
        <end position="85"/>
    </location>
</feature>
<evidence type="ECO:0000256" key="3">
    <source>
        <dbReference type="ARBA" id="ARBA00022598"/>
    </source>
</evidence>
<gene>
    <name evidence="6" type="ORF">PG996_007377</name>
</gene>
<dbReference type="PROSITE" id="PS50075">
    <property type="entry name" value="CARRIER"/>
    <property type="match status" value="1"/>
</dbReference>
<proteinExistence type="predicted"/>
<dbReference type="EMBL" id="JAQQWM010000004">
    <property type="protein sequence ID" value="KAK8068265.1"/>
    <property type="molecule type" value="Genomic_DNA"/>
</dbReference>
<reference evidence="6 7" key="1">
    <citation type="submission" date="2023-01" db="EMBL/GenBank/DDBJ databases">
        <title>Analysis of 21 Apiospora genomes using comparative genomics revels a genus with tremendous synthesis potential of carbohydrate active enzymes and secondary metabolites.</title>
        <authorList>
            <person name="Sorensen T."/>
        </authorList>
    </citation>
    <scope>NUCLEOTIDE SEQUENCE [LARGE SCALE GENOMIC DNA]</scope>
    <source>
        <strain evidence="6 7">CBS 83171</strain>
    </source>
</reference>
<dbReference type="InterPro" id="IPR020845">
    <property type="entry name" value="AMP-binding_CS"/>
</dbReference>